<sequence length="1130" mass="125423">MSENLFTIVKPTCVALLGSASLTSSSIPNCLRYLNDLASILQTHCIELPQLSPSLVSYIFFPVSSILQRNAPSTIPDQILEKIFVVLGFLSESWWWHCEIAIWEQIFMLCSSVLGGMANKGKGKDRDDEVKVAAAQCLHTLLRECETESPSTIRAMQANARLTEFKNHAQSPHFLPILGQALSAIIDISESRSFLLQQTSIKVLRVLLESYAPDQVFPMVLPGVVSSMSKVALGTKLEKQWANGEIVAASLHAMQIAIVRTVGDDICIKEGALHNVENLESLAELVTPSVIELQGKTDSPSATKRTPSWLKGTTSQLHIAMNNLNTLTGHPTPVALRALASFSRVVLEATPQTLPQTQPLFLAFLLSMFNSPFDSVSSEARSHLSHLLSDACKSQAVLLQTLMRNIRDYLSALPRLISIREESKVQHLAGLITAVCSLVSPGESDPSSAISKGIGKLLGPSGGIEKWGWSLLSVFEFSEAPITVVQTSAEQLMLENDPHHPQSVPFPGFFLKNMSGNTLQSIEQMFRALGGAGGETCLYSVEWFIGIGQRGVGKNSVAAMWCACHLLEGISGVNLSSEDRNNYIAPKTTRRLEKLARSLARNLPELWDHQMGDADEPARLTDHVQVLTDTSLVEHKRGWQSLHENLRIIRSSPATITEASDQPINHRVLTLQVISVCVGILQSRTSSLFIHVLYPVLHSLVSQVPFLASTGYSSLHFMTLATSYASPANLLLSNFDYVLDAISRRLTRRWLDVDATHVFVMLVRLVGSDVVEKAGDVVEECFDRLDEFHGYDILVDGLVSVLVEVTKVLKNDVSVESKHEKEPTYTPYARLSDLSEFFGWYHKRHEHSVDGEGKEDYGPAPRRAWGGPKQNQDGERADEEEEEATARVENTNDEPPPTPTQALTKQIVSRSLYFLTHGSPVIRARILMLLASSVPNLPSSALMPAIHSAWPFILNRLSDQETFVVNAAASLIEALSTYMGELMFRRIWDDVWPKFRVLLSQLQAADRTSALIQRREDAIGTEFAYTHSHRLYRAVLNTMTAALGDVHPHERSFWDVLVLFRRFLNRTTHPELQQCARRLYKAAMTQNADAVWLVLSSTCREDHPIVAFLYNEKWDVVDNVQVILGIISAE</sequence>
<evidence type="ECO:0000256" key="1">
    <source>
        <dbReference type="SAM" id="MobiDB-lite"/>
    </source>
</evidence>
<dbReference type="Gene3D" id="1.25.10.10">
    <property type="entry name" value="Leucine-rich Repeat Variant"/>
    <property type="match status" value="2"/>
</dbReference>
<feature type="domain" description="TTI1 N-terminal TPR" evidence="2">
    <location>
        <begin position="6"/>
        <end position="370"/>
    </location>
</feature>
<dbReference type="InterPro" id="IPR057566">
    <property type="entry name" value="TPR_TTI1_N"/>
</dbReference>
<dbReference type="Proteomes" id="UP000807342">
    <property type="component" value="Unassembled WGS sequence"/>
</dbReference>
<accession>A0A9P5XQU8</accession>
<dbReference type="InterPro" id="IPR016024">
    <property type="entry name" value="ARM-type_fold"/>
</dbReference>
<dbReference type="InterPro" id="IPR052587">
    <property type="entry name" value="TELO2-interacting_protein_1"/>
</dbReference>
<dbReference type="Pfam" id="PF21547">
    <property type="entry name" value="TTI1"/>
    <property type="match status" value="1"/>
</dbReference>
<dbReference type="AlphaFoldDB" id="A0A9P5XQU8"/>
<dbReference type="PANTHER" id="PTHR18460:SF3">
    <property type="entry name" value="TELO2-INTERACTING PROTEIN 1 HOMOLOG"/>
    <property type="match status" value="1"/>
</dbReference>
<dbReference type="PANTHER" id="PTHR18460">
    <property type="entry name" value="TEL2 INTERACTING PROTEIN 1 TTI1 FAMILY MEMBER"/>
    <property type="match status" value="1"/>
</dbReference>
<dbReference type="GO" id="GO:0005737">
    <property type="term" value="C:cytoplasm"/>
    <property type="evidence" value="ECO:0007669"/>
    <property type="project" value="TreeGrafter"/>
</dbReference>
<keyword evidence="5" id="KW-1185">Reference proteome</keyword>
<gene>
    <name evidence="4" type="ORF">P691DRAFT_770834</name>
</gene>
<dbReference type="InterPro" id="IPR011989">
    <property type="entry name" value="ARM-like"/>
</dbReference>
<comment type="caution">
    <text evidence="4">The sequence shown here is derived from an EMBL/GenBank/DDBJ whole genome shotgun (WGS) entry which is preliminary data.</text>
</comment>
<dbReference type="SUPFAM" id="SSF48371">
    <property type="entry name" value="ARM repeat"/>
    <property type="match status" value="1"/>
</dbReference>
<dbReference type="EMBL" id="MU151056">
    <property type="protein sequence ID" value="KAF9454121.1"/>
    <property type="molecule type" value="Genomic_DNA"/>
</dbReference>
<name>A0A9P5XQU8_9AGAR</name>
<reference evidence="4" key="1">
    <citation type="submission" date="2020-11" db="EMBL/GenBank/DDBJ databases">
        <authorList>
            <consortium name="DOE Joint Genome Institute"/>
            <person name="Ahrendt S."/>
            <person name="Riley R."/>
            <person name="Andreopoulos W."/>
            <person name="Labutti K."/>
            <person name="Pangilinan J."/>
            <person name="Ruiz-Duenas F.J."/>
            <person name="Barrasa J.M."/>
            <person name="Sanchez-Garcia M."/>
            <person name="Camarero S."/>
            <person name="Miyauchi S."/>
            <person name="Serrano A."/>
            <person name="Linde D."/>
            <person name="Babiker R."/>
            <person name="Drula E."/>
            <person name="Ayuso-Fernandez I."/>
            <person name="Pacheco R."/>
            <person name="Padilla G."/>
            <person name="Ferreira P."/>
            <person name="Barriuso J."/>
            <person name="Kellner H."/>
            <person name="Castanera R."/>
            <person name="Alfaro M."/>
            <person name="Ramirez L."/>
            <person name="Pisabarro A.G."/>
            <person name="Kuo A."/>
            <person name="Tritt A."/>
            <person name="Lipzen A."/>
            <person name="He G."/>
            <person name="Yan M."/>
            <person name="Ng V."/>
            <person name="Cullen D."/>
            <person name="Martin F."/>
            <person name="Rosso M.-N."/>
            <person name="Henrissat B."/>
            <person name="Hibbett D."/>
            <person name="Martinez A.T."/>
            <person name="Grigoriev I.V."/>
        </authorList>
    </citation>
    <scope>NUCLEOTIDE SEQUENCE</scope>
    <source>
        <strain evidence="4">MF-IS2</strain>
    </source>
</reference>
<evidence type="ECO:0000259" key="2">
    <source>
        <dbReference type="Pfam" id="PF24173"/>
    </source>
</evidence>
<evidence type="ECO:0000259" key="3">
    <source>
        <dbReference type="Pfam" id="PF24181"/>
    </source>
</evidence>
<dbReference type="OrthoDB" id="49511at2759"/>
<evidence type="ECO:0000313" key="4">
    <source>
        <dbReference type="EMBL" id="KAF9454121.1"/>
    </source>
</evidence>
<dbReference type="Pfam" id="PF24173">
    <property type="entry name" value="TPR_TTI1_N"/>
    <property type="match status" value="1"/>
</dbReference>
<dbReference type="Pfam" id="PF24181">
    <property type="entry name" value="TPR_TTI1_C"/>
    <property type="match status" value="1"/>
</dbReference>
<dbReference type="InterPro" id="IPR049362">
    <property type="entry name" value="TTI1_rpt"/>
</dbReference>
<feature type="region of interest" description="Disordered" evidence="1">
    <location>
        <begin position="849"/>
        <end position="900"/>
    </location>
</feature>
<dbReference type="InterPro" id="IPR057567">
    <property type="entry name" value="TPR_TTI1_C"/>
</dbReference>
<proteinExistence type="predicted"/>
<protein>
    <submittedName>
        <fullName evidence="4">ARM repeat-containing protein</fullName>
    </submittedName>
</protein>
<evidence type="ECO:0000313" key="5">
    <source>
        <dbReference type="Proteomes" id="UP000807342"/>
    </source>
</evidence>
<feature type="domain" description="TTI1 C-terminal TPR" evidence="3">
    <location>
        <begin position="801"/>
        <end position="1092"/>
    </location>
</feature>
<organism evidence="4 5">
    <name type="scientific">Macrolepiota fuliginosa MF-IS2</name>
    <dbReference type="NCBI Taxonomy" id="1400762"/>
    <lineage>
        <taxon>Eukaryota</taxon>
        <taxon>Fungi</taxon>
        <taxon>Dikarya</taxon>
        <taxon>Basidiomycota</taxon>
        <taxon>Agaricomycotina</taxon>
        <taxon>Agaricomycetes</taxon>
        <taxon>Agaricomycetidae</taxon>
        <taxon>Agaricales</taxon>
        <taxon>Agaricineae</taxon>
        <taxon>Agaricaceae</taxon>
        <taxon>Macrolepiota</taxon>
    </lineage>
</organism>